<comment type="function">
    <text evidence="9">Acts as a magnesium transporter.</text>
</comment>
<dbReference type="NCBIfam" id="TIGR00400">
    <property type="entry name" value="mgtE"/>
    <property type="match status" value="1"/>
</dbReference>
<evidence type="ECO:0000313" key="11">
    <source>
        <dbReference type="EMBL" id="QKV18083.1"/>
    </source>
</evidence>
<feature type="transmembrane region" description="Helical" evidence="9">
    <location>
        <begin position="471"/>
        <end position="494"/>
    </location>
</feature>
<feature type="transmembrane region" description="Helical" evidence="9">
    <location>
        <begin position="364"/>
        <end position="385"/>
    </location>
</feature>
<keyword evidence="7 9" id="KW-0472">Membrane</keyword>
<keyword evidence="5 9" id="KW-0460">Magnesium</keyword>
<keyword evidence="4 9" id="KW-0812">Transmembrane</keyword>
<name>A0A6N1VC02_9HYPH</name>
<evidence type="ECO:0000256" key="6">
    <source>
        <dbReference type="ARBA" id="ARBA00022989"/>
    </source>
</evidence>
<dbReference type="Gene3D" id="1.25.60.10">
    <property type="entry name" value="MgtE N-terminal domain-like"/>
    <property type="match status" value="1"/>
</dbReference>
<keyword evidence="6 9" id="KW-1133">Transmembrane helix</keyword>
<keyword evidence="8" id="KW-0129">CBS domain</keyword>
<comment type="subcellular location">
    <subcellularLocation>
        <location evidence="9">Cell membrane</location>
        <topology evidence="9">Multi-pass membrane protein</topology>
    </subcellularLocation>
    <subcellularLocation>
        <location evidence="1">Membrane</location>
        <topology evidence="1">Multi-pass membrane protein</topology>
    </subcellularLocation>
</comment>
<proteinExistence type="inferred from homology"/>
<comment type="similarity">
    <text evidence="2 9">Belongs to the SLC41A transporter family.</text>
</comment>
<dbReference type="KEGG" id="orm:HTY61_06230"/>
<dbReference type="EMBL" id="CP054836">
    <property type="protein sequence ID" value="QKV18083.1"/>
    <property type="molecule type" value="Genomic_DNA"/>
</dbReference>
<feature type="domain" description="CBS" evidence="10">
    <location>
        <begin position="251"/>
        <end position="307"/>
    </location>
</feature>
<evidence type="ECO:0000256" key="2">
    <source>
        <dbReference type="ARBA" id="ARBA00009749"/>
    </source>
</evidence>
<dbReference type="InterPro" id="IPR000644">
    <property type="entry name" value="CBS_dom"/>
</dbReference>
<evidence type="ECO:0000256" key="5">
    <source>
        <dbReference type="ARBA" id="ARBA00022842"/>
    </source>
</evidence>
<dbReference type="GO" id="GO:0015095">
    <property type="term" value="F:magnesium ion transmembrane transporter activity"/>
    <property type="evidence" value="ECO:0007669"/>
    <property type="project" value="UniProtKB-UniRule"/>
</dbReference>
<dbReference type="SMART" id="SM00116">
    <property type="entry name" value="CBS"/>
    <property type="match status" value="2"/>
</dbReference>
<dbReference type="Pfam" id="PF01769">
    <property type="entry name" value="MgtE"/>
    <property type="match status" value="1"/>
</dbReference>
<evidence type="ECO:0000256" key="1">
    <source>
        <dbReference type="ARBA" id="ARBA00004141"/>
    </source>
</evidence>
<feature type="transmembrane region" description="Helical" evidence="9">
    <location>
        <begin position="332"/>
        <end position="352"/>
    </location>
</feature>
<evidence type="ECO:0000259" key="10">
    <source>
        <dbReference type="PROSITE" id="PS51371"/>
    </source>
</evidence>
<evidence type="ECO:0000256" key="4">
    <source>
        <dbReference type="ARBA" id="ARBA00022692"/>
    </source>
</evidence>
<dbReference type="AlphaFoldDB" id="A0A6N1VC02"/>
<keyword evidence="9" id="KW-1003">Cell membrane</keyword>
<dbReference type="GO" id="GO:0005886">
    <property type="term" value="C:plasma membrane"/>
    <property type="evidence" value="ECO:0007669"/>
    <property type="project" value="UniProtKB-SubCell"/>
</dbReference>
<comment type="subunit">
    <text evidence="9">Homodimer.</text>
</comment>
<dbReference type="InterPro" id="IPR046342">
    <property type="entry name" value="CBS_dom_sf"/>
</dbReference>
<keyword evidence="9" id="KW-0479">Metal-binding</keyword>
<evidence type="ECO:0000313" key="12">
    <source>
        <dbReference type="Proteomes" id="UP000509367"/>
    </source>
</evidence>
<dbReference type="Pfam" id="PF03448">
    <property type="entry name" value="MgtE_N"/>
    <property type="match status" value="1"/>
</dbReference>
<evidence type="ECO:0000256" key="7">
    <source>
        <dbReference type="ARBA" id="ARBA00023136"/>
    </source>
</evidence>
<dbReference type="SUPFAM" id="SSF54631">
    <property type="entry name" value="CBS-domain pair"/>
    <property type="match status" value="1"/>
</dbReference>
<reference evidence="11 12" key="1">
    <citation type="submission" date="2020-06" db="EMBL/GenBank/DDBJ databases">
        <title>Oricola thermophila sp. nov. isolated from a tidal sediments.</title>
        <authorList>
            <person name="Kwon K.K."/>
            <person name="Yang S.-H."/>
            <person name="Park M.-J."/>
        </authorList>
    </citation>
    <scope>NUCLEOTIDE SEQUENCE [LARGE SCALE GENOMIC DNA]</scope>
    <source>
        <strain evidence="11 12">MEBiC13590</strain>
    </source>
</reference>
<keyword evidence="3 9" id="KW-0813">Transport</keyword>
<dbReference type="InterPro" id="IPR006668">
    <property type="entry name" value="Mg_transptr_MgtE_intracell_dom"/>
</dbReference>
<gene>
    <name evidence="11" type="primary">mgtE</name>
    <name evidence="11" type="ORF">HTY61_06230</name>
</gene>
<dbReference type="SMART" id="SM00924">
    <property type="entry name" value="MgtE_N"/>
    <property type="match status" value="1"/>
</dbReference>
<dbReference type="InterPro" id="IPR038076">
    <property type="entry name" value="MgtE_N_sf"/>
</dbReference>
<keyword evidence="12" id="KW-1185">Reference proteome</keyword>
<protein>
    <recommendedName>
        <fullName evidence="9">Magnesium transporter MgtE</fullName>
    </recommendedName>
</protein>
<organism evidence="11 12">
    <name type="scientific">Oricola thermophila</name>
    <dbReference type="NCBI Taxonomy" id="2742145"/>
    <lineage>
        <taxon>Bacteria</taxon>
        <taxon>Pseudomonadati</taxon>
        <taxon>Pseudomonadota</taxon>
        <taxon>Alphaproteobacteria</taxon>
        <taxon>Hyphomicrobiales</taxon>
        <taxon>Ahrensiaceae</taxon>
        <taxon>Oricola</taxon>
    </lineage>
</organism>
<dbReference type="Pfam" id="PF00571">
    <property type="entry name" value="CBS"/>
    <property type="match status" value="1"/>
</dbReference>
<dbReference type="Proteomes" id="UP000509367">
    <property type="component" value="Chromosome"/>
</dbReference>
<dbReference type="InterPro" id="IPR036739">
    <property type="entry name" value="SLC41_membr_dom_sf"/>
</dbReference>
<dbReference type="GO" id="GO:0046872">
    <property type="term" value="F:metal ion binding"/>
    <property type="evidence" value="ECO:0007669"/>
    <property type="project" value="UniProtKB-KW"/>
</dbReference>
<sequence>MADRQLYFQNLALTVGAAHSRYGAIPVTETQTPHTELAGEPFSAEIYSDDGSVRADFLDRVVASVQHGDVEALASSVAGLHESELGDLIEALDAEDRRSLVIQLGDRFDFSSLTEVDEAIRMDIIEALPNEQVAHALKALDSDDAVYILEDLAEKDQAEILAKLPFTERIRLRRSLDYPEESAGRRMQTEFVAVPPYWSVGQTIDYLRDSEDLPHSFSQIFVIDPTFHLVGAVDLDQILRTPRPVKIEEIMHETRHAIPAEMDQEEAALIFEQYDLLSAAVVDENERLVGVLTIDDVVDVIQAEAEEDLKRLGGVGDEELSDSVIETTRSRFTWLLINLATAILASVVIGLFDATITEMVALAVLMPIVASMGGNAGTQTMTVAVRALATRDIDIYNASRIVRRELTVGFINGVIFAAVMGLVAALWFSSLSLGIVIGLAMIVNMVCAALAGILIPLLLDRIGIDPAIASSVFVTTVTDIVGFFAFLGLAGWWFGI</sequence>
<accession>A0A6N1VC02</accession>
<evidence type="ECO:0000256" key="3">
    <source>
        <dbReference type="ARBA" id="ARBA00022448"/>
    </source>
</evidence>
<dbReference type="PROSITE" id="PS51371">
    <property type="entry name" value="CBS"/>
    <property type="match status" value="1"/>
</dbReference>
<dbReference type="PANTHER" id="PTHR43773">
    <property type="entry name" value="MAGNESIUM TRANSPORTER MGTE"/>
    <property type="match status" value="1"/>
</dbReference>
<dbReference type="SUPFAM" id="SSF161093">
    <property type="entry name" value="MgtE membrane domain-like"/>
    <property type="match status" value="1"/>
</dbReference>
<dbReference type="CDD" id="cd04606">
    <property type="entry name" value="CBS_pair_Mg_transporter"/>
    <property type="match status" value="1"/>
</dbReference>
<dbReference type="PANTHER" id="PTHR43773:SF1">
    <property type="entry name" value="MAGNESIUM TRANSPORTER MGTE"/>
    <property type="match status" value="1"/>
</dbReference>
<dbReference type="InterPro" id="IPR006669">
    <property type="entry name" value="MgtE_transporter"/>
</dbReference>
<dbReference type="Gene3D" id="1.10.357.20">
    <property type="entry name" value="SLC41 divalent cation transporters, integral membrane domain"/>
    <property type="match status" value="1"/>
</dbReference>
<feature type="transmembrane region" description="Helical" evidence="9">
    <location>
        <begin position="434"/>
        <end position="459"/>
    </location>
</feature>
<feature type="transmembrane region" description="Helical" evidence="9">
    <location>
        <begin position="406"/>
        <end position="428"/>
    </location>
</feature>
<evidence type="ECO:0000256" key="9">
    <source>
        <dbReference type="RuleBase" id="RU362011"/>
    </source>
</evidence>
<dbReference type="SUPFAM" id="SSF158791">
    <property type="entry name" value="MgtE N-terminal domain-like"/>
    <property type="match status" value="1"/>
</dbReference>
<dbReference type="InterPro" id="IPR006667">
    <property type="entry name" value="SLC41_membr_dom"/>
</dbReference>
<evidence type="ECO:0000256" key="8">
    <source>
        <dbReference type="PROSITE-ProRule" id="PRU00703"/>
    </source>
</evidence>
<dbReference type="Gene3D" id="3.10.580.10">
    <property type="entry name" value="CBS-domain"/>
    <property type="match status" value="1"/>
</dbReference>